<reference evidence="9 10" key="1">
    <citation type="submission" date="2018-12" db="EMBL/GenBank/DDBJ databases">
        <title>Mesorhizobium carbonis sp. nov., isolated from coal mine water.</title>
        <authorList>
            <person name="Xin W."/>
            <person name="Xu Z."/>
            <person name="Xiang F."/>
            <person name="Zhang J."/>
            <person name="Xi L."/>
            <person name="Liu J."/>
        </authorList>
    </citation>
    <scope>NUCLEOTIDE SEQUENCE [LARGE SCALE GENOMIC DNA]</scope>
    <source>
        <strain evidence="9 10">B2.3</strain>
    </source>
</reference>
<dbReference type="InterPro" id="IPR050596">
    <property type="entry name" value="AspAT/PAT-like"/>
</dbReference>
<comment type="catalytic activity">
    <reaction evidence="6">
        <text>L-aspartate + 2-oxoglutarate = oxaloacetate + L-glutamate</text>
        <dbReference type="Rhea" id="RHEA:21824"/>
        <dbReference type="ChEBI" id="CHEBI:16452"/>
        <dbReference type="ChEBI" id="CHEBI:16810"/>
        <dbReference type="ChEBI" id="CHEBI:29985"/>
        <dbReference type="ChEBI" id="CHEBI:29991"/>
        <dbReference type="EC" id="2.6.1.1"/>
    </reaction>
</comment>
<feature type="domain" description="Aminotransferase class I/classII large" evidence="8">
    <location>
        <begin position="34"/>
        <end position="382"/>
    </location>
</feature>
<dbReference type="InterPro" id="IPR015424">
    <property type="entry name" value="PyrdxlP-dep_Trfase"/>
</dbReference>
<dbReference type="GO" id="GO:0030170">
    <property type="term" value="F:pyridoxal phosphate binding"/>
    <property type="evidence" value="ECO:0007669"/>
    <property type="project" value="InterPro"/>
</dbReference>
<evidence type="ECO:0000256" key="7">
    <source>
        <dbReference type="RuleBase" id="RU000481"/>
    </source>
</evidence>
<dbReference type="EMBL" id="RWKW01000101">
    <property type="protein sequence ID" value="RST83817.1"/>
    <property type="molecule type" value="Genomic_DNA"/>
</dbReference>
<comment type="similarity">
    <text evidence="2 7">Belongs to the class-I pyridoxal-phosphate-dependent aminotransferase family.</text>
</comment>
<dbReference type="OrthoDB" id="9804407at2"/>
<keyword evidence="3 7" id="KW-0032">Aminotransferase</keyword>
<evidence type="ECO:0000256" key="5">
    <source>
        <dbReference type="ARBA" id="ARBA00022898"/>
    </source>
</evidence>
<evidence type="ECO:0000256" key="3">
    <source>
        <dbReference type="ARBA" id="ARBA00022576"/>
    </source>
</evidence>
<organism evidence="9 10">
    <name type="scientific">Aquibium carbonis</name>
    <dbReference type="NCBI Taxonomy" id="2495581"/>
    <lineage>
        <taxon>Bacteria</taxon>
        <taxon>Pseudomonadati</taxon>
        <taxon>Pseudomonadota</taxon>
        <taxon>Alphaproteobacteria</taxon>
        <taxon>Hyphomicrobiales</taxon>
        <taxon>Phyllobacteriaceae</taxon>
        <taxon>Aquibium</taxon>
    </lineage>
</organism>
<protein>
    <recommendedName>
        <fullName evidence="7">Aminotransferase</fullName>
        <ecNumber evidence="7">2.6.1.-</ecNumber>
    </recommendedName>
</protein>
<comment type="caution">
    <text evidence="9">The sequence shown here is derived from an EMBL/GenBank/DDBJ whole genome shotgun (WGS) entry which is preliminary data.</text>
</comment>
<evidence type="ECO:0000256" key="2">
    <source>
        <dbReference type="ARBA" id="ARBA00007441"/>
    </source>
</evidence>
<dbReference type="Gene3D" id="3.40.640.10">
    <property type="entry name" value="Type I PLP-dependent aspartate aminotransferase-like (Major domain)"/>
    <property type="match status" value="1"/>
</dbReference>
<keyword evidence="5" id="KW-0663">Pyridoxal phosphate</keyword>
<evidence type="ECO:0000259" key="8">
    <source>
        <dbReference type="Pfam" id="PF00155"/>
    </source>
</evidence>
<dbReference type="PROSITE" id="PS00105">
    <property type="entry name" value="AA_TRANSFER_CLASS_1"/>
    <property type="match status" value="1"/>
</dbReference>
<gene>
    <name evidence="9" type="ORF">EJC49_22135</name>
</gene>
<comment type="cofactor">
    <cofactor evidence="1 7">
        <name>pyridoxal 5'-phosphate</name>
        <dbReference type="ChEBI" id="CHEBI:597326"/>
    </cofactor>
</comment>
<evidence type="ECO:0000313" key="10">
    <source>
        <dbReference type="Proteomes" id="UP000278398"/>
    </source>
</evidence>
<dbReference type="Proteomes" id="UP000278398">
    <property type="component" value="Unassembled WGS sequence"/>
</dbReference>
<name>A0A3R9Y5W3_9HYPH</name>
<accession>A0A3R9Y5W3</accession>
<dbReference type="InterPro" id="IPR015421">
    <property type="entry name" value="PyrdxlP-dep_Trfase_major"/>
</dbReference>
<dbReference type="SUPFAM" id="SSF53383">
    <property type="entry name" value="PLP-dependent transferases"/>
    <property type="match status" value="1"/>
</dbReference>
<dbReference type="EC" id="2.6.1.-" evidence="7"/>
<evidence type="ECO:0000256" key="6">
    <source>
        <dbReference type="ARBA" id="ARBA00049185"/>
    </source>
</evidence>
<dbReference type="PANTHER" id="PTHR46383:SF1">
    <property type="entry name" value="ASPARTATE AMINOTRANSFERASE"/>
    <property type="match status" value="1"/>
</dbReference>
<dbReference type="RefSeq" id="WP_126702107.1">
    <property type="nucleotide sequence ID" value="NZ_RWKW01000101.1"/>
</dbReference>
<proteinExistence type="inferred from homology"/>
<dbReference type="PANTHER" id="PTHR46383">
    <property type="entry name" value="ASPARTATE AMINOTRANSFERASE"/>
    <property type="match status" value="1"/>
</dbReference>
<dbReference type="Pfam" id="PF00155">
    <property type="entry name" value="Aminotran_1_2"/>
    <property type="match status" value="1"/>
</dbReference>
<evidence type="ECO:0000256" key="1">
    <source>
        <dbReference type="ARBA" id="ARBA00001933"/>
    </source>
</evidence>
<dbReference type="GO" id="GO:0006520">
    <property type="term" value="P:amino acid metabolic process"/>
    <property type="evidence" value="ECO:0007669"/>
    <property type="project" value="InterPro"/>
</dbReference>
<sequence length="394" mass="42510">MPEHSARIGGITPSGKDGWEVHFTAMTRKQAGEDIMMLSVGDHDFDTPKETVEACKAALDAGFHHYTQLPGLPALRVAMAKVSTRCTGVETSAAEVIATPGGQLALYAAVQGTLDPGDHAIVVAPYYATYPGTFRAAGAAFTIVEAKAENGFQPLAADIEAAMRDNTKAILINTPNNPTGAVYSRQTLEGIADICRRHDLWLISDEVYWSLPADGGHLSPRALPGMAERTLVVNSMSKSHGMTGWRIGWLTGPADMIVLLVNLNLVSTYGLNDFASRAAIEALENDWGVAEIAALYHRRREAFLDHVRGMNGIRVRGSEGGMYVMLDISAIEPDCEAFAWAFLEEEKVAVMPGSSFGEAARGHIRISLCQPEPVLAEAAERLKRFVLGHRRAVA</sequence>
<dbReference type="CDD" id="cd00609">
    <property type="entry name" value="AAT_like"/>
    <property type="match status" value="1"/>
</dbReference>
<evidence type="ECO:0000313" key="9">
    <source>
        <dbReference type="EMBL" id="RST83817.1"/>
    </source>
</evidence>
<dbReference type="InterPro" id="IPR004839">
    <property type="entry name" value="Aminotransferase_I/II_large"/>
</dbReference>
<dbReference type="AlphaFoldDB" id="A0A3R9Y5W3"/>
<evidence type="ECO:0000256" key="4">
    <source>
        <dbReference type="ARBA" id="ARBA00022679"/>
    </source>
</evidence>
<dbReference type="GO" id="GO:0004069">
    <property type="term" value="F:L-aspartate:2-oxoglutarate aminotransferase activity"/>
    <property type="evidence" value="ECO:0007669"/>
    <property type="project" value="UniProtKB-EC"/>
</dbReference>
<dbReference type="InterPro" id="IPR004838">
    <property type="entry name" value="NHTrfase_class1_PyrdxlP-BS"/>
</dbReference>
<keyword evidence="4 7" id="KW-0808">Transferase</keyword>
<keyword evidence="10" id="KW-1185">Reference proteome</keyword>